<keyword evidence="2" id="KW-0808">Transferase</keyword>
<dbReference type="SUPFAM" id="SSF51269">
    <property type="entry name" value="AFP III-like domain"/>
    <property type="match status" value="1"/>
</dbReference>
<dbReference type="GO" id="GO:0016051">
    <property type="term" value="P:carbohydrate biosynthetic process"/>
    <property type="evidence" value="ECO:0007669"/>
    <property type="project" value="InterPro"/>
</dbReference>
<proteinExistence type="predicted"/>
<name>A0A6M0V9D4_CLOBO</name>
<dbReference type="InterPro" id="IPR006190">
    <property type="entry name" value="SAF_AFP_Neu5Ac"/>
</dbReference>
<dbReference type="PANTHER" id="PTHR42966">
    <property type="entry name" value="N-ACETYLNEURAMINATE SYNTHASE"/>
    <property type="match status" value="1"/>
</dbReference>
<gene>
    <name evidence="2" type="primary">pseI</name>
    <name evidence="2" type="ORF">FC774_15375</name>
</gene>
<dbReference type="InterPro" id="IPR013974">
    <property type="entry name" value="SAF"/>
</dbReference>
<evidence type="ECO:0000313" key="2">
    <source>
        <dbReference type="EMBL" id="NFF89234.1"/>
    </source>
</evidence>
<dbReference type="AlphaFoldDB" id="A0A6M0V9D4"/>
<dbReference type="Pfam" id="PF03102">
    <property type="entry name" value="NeuB"/>
    <property type="match status" value="1"/>
</dbReference>
<dbReference type="PANTHER" id="PTHR42966:SF2">
    <property type="entry name" value="PSEUDAMINIC ACID SYNTHASE"/>
    <property type="match status" value="1"/>
</dbReference>
<dbReference type="PROSITE" id="PS50844">
    <property type="entry name" value="AFP_LIKE"/>
    <property type="match status" value="1"/>
</dbReference>
<dbReference type="CDD" id="cd11615">
    <property type="entry name" value="SAF_NeuB_like"/>
    <property type="match status" value="1"/>
</dbReference>
<sequence>MNKIKIKNKVIGGNNPTFIIAEMSANHLQNFENAVKLIKAVKDAGADAIKLQTYTPDTITIDCDNEYFQINQNTIWDGTTLHKLYREAYTPWEWQPRLKKIAEEEGLICFSSPFDKTSVDFLEKMDVPAYKIASFEINDIPLIEYVASKGKPIIISTGIATISEIHEAINACKKVNNNQIILLKCTSAYPSPMKDMNLKTIPNISETFNVISGISDHTLGIEVPIASIALGAKVIEKHVTLLRADGGPDAKFSLEPHEFKNMVTSVRNIEKALGNVTYELTEKQMNSREHSRSLFIVKDIKKGEKFTTDNVKSIRPGFGLKPKYINDVIGKISNVDIEKGTPMEWGFTK</sequence>
<evidence type="ECO:0000313" key="3">
    <source>
        <dbReference type="Proteomes" id="UP000476820"/>
    </source>
</evidence>
<reference evidence="2 3" key="1">
    <citation type="submission" date="2019-04" db="EMBL/GenBank/DDBJ databases">
        <title>Genome sequencing of Clostridium botulinum Groups I-IV and Clostridium butyricum.</title>
        <authorList>
            <person name="Brunt J."/>
            <person name="Van Vliet A.H.M."/>
            <person name="Stringer S.C."/>
            <person name="Carter A.T."/>
            <person name="Peck M.W."/>
        </authorList>
    </citation>
    <scope>NUCLEOTIDE SEQUENCE [LARGE SCALE GENOMIC DNA]</scope>
    <source>
        <strain evidence="2 3">1605</strain>
    </source>
</reference>
<dbReference type="NCBIfam" id="TIGR03586">
    <property type="entry name" value="PseI"/>
    <property type="match status" value="1"/>
</dbReference>
<dbReference type="EC" id="2.5.1.97" evidence="2"/>
<dbReference type="InterPro" id="IPR036732">
    <property type="entry name" value="AFP_Neu5c_C_sf"/>
</dbReference>
<dbReference type="Gene3D" id="3.20.20.70">
    <property type="entry name" value="Aldolase class I"/>
    <property type="match status" value="1"/>
</dbReference>
<organism evidence="2 3">
    <name type="scientific">Clostridium botulinum</name>
    <dbReference type="NCBI Taxonomy" id="1491"/>
    <lineage>
        <taxon>Bacteria</taxon>
        <taxon>Bacillati</taxon>
        <taxon>Bacillota</taxon>
        <taxon>Clostridia</taxon>
        <taxon>Eubacteriales</taxon>
        <taxon>Clostridiaceae</taxon>
        <taxon>Clostridium</taxon>
    </lineage>
</organism>
<dbReference type="InterPro" id="IPR013132">
    <property type="entry name" value="PseI/NeuA/B-like_N"/>
</dbReference>
<dbReference type="InterPro" id="IPR051690">
    <property type="entry name" value="PseI-like"/>
</dbReference>
<dbReference type="SMART" id="SM00858">
    <property type="entry name" value="SAF"/>
    <property type="match status" value="1"/>
</dbReference>
<dbReference type="InterPro" id="IPR013785">
    <property type="entry name" value="Aldolase_TIM"/>
</dbReference>
<accession>A0A6M0V9D4</accession>
<dbReference type="SUPFAM" id="SSF51569">
    <property type="entry name" value="Aldolase"/>
    <property type="match status" value="1"/>
</dbReference>
<dbReference type="InterPro" id="IPR020030">
    <property type="entry name" value="Pseudaminic_synth_PseI"/>
</dbReference>
<dbReference type="GO" id="GO:0047444">
    <property type="term" value="F:N-acylneuraminate-9-phosphate synthase activity"/>
    <property type="evidence" value="ECO:0007669"/>
    <property type="project" value="TreeGrafter"/>
</dbReference>
<dbReference type="Gene3D" id="3.90.1210.10">
    <property type="entry name" value="Antifreeze-like/N-acetylneuraminic acid synthase C-terminal domain"/>
    <property type="match status" value="1"/>
</dbReference>
<evidence type="ECO:0000259" key="1">
    <source>
        <dbReference type="PROSITE" id="PS50844"/>
    </source>
</evidence>
<dbReference type="RefSeq" id="WP_061302064.1">
    <property type="nucleotide sequence ID" value="NZ_LFPA01000129.1"/>
</dbReference>
<dbReference type="Proteomes" id="UP000476820">
    <property type="component" value="Unassembled WGS sequence"/>
</dbReference>
<dbReference type="InterPro" id="IPR057736">
    <property type="entry name" value="SAF_PseI/NeuA/NeuB"/>
</dbReference>
<dbReference type="Pfam" id="PF08666">
    <property type="entry name" value="SAF"/>
    <property type="match status" value="1"/>
</dbReference>
<feature type="domain" description="AFP-like" evidence="1">
    <location>
        <begin position="293"/>
        <end position="349"/>
    </location>
</feature>
<dbReference type="EMBL" id="SWOV01000057">
    <property type="protein sequence ID" value="NFF89234.1"/>
    <property type="molecule type" value="Genomic_DNA"/>
</dbReference>
<protein>
    <submittedName>
        <fullName evidence="2">Pseudaminic acid synthase</fullName>
        <ecNumber evidence="2">2.5.1.97</ecNumber>
    </submittedName>
</protein>
<comment type="caution">
    <text evidence="2">The sequence shown here is derived from an EMBL/GenBank/DDBJ whole genome shotgun (WGS) entry which is preliminary data.</text>
</comment>